<organism evidence="1 2">
    <name type="scientific">Sinomicrobium pectinilyticum</name>
    <dbReference type="NCBI Taxonomy" id="1084421"/>
    <lineage>
        <taxon>Bacteria</taxon>
        <taxon>Pseudomonadati</taxon>
        <taxon>Bacteroidota</taxon>
        <taxon>Flavobacteriia</taxon>
        <taxon>Flavobacteriales</taxon>
        <taxon>Flavobacteriaceae</taxon>
        <taxon>Sinomicrobium</taxon>
    </lineage>
</organism>
<keyword evidence="2" id="KW-1185">Reference proteome</keyword>
<dbReference type="OrthoDB" id="1951600at2"/>
<evidence type="ECO:0000313" key="1">
    <source>
        <dbReference type="EMBL" id="RNL84907.1"/>
    </source>
</evidence>
<keyword evidence="1" id="KW-0436">Ligase</keyword>
<sequence>MDQKLYFIAMVPSSDIRERVRDLKEELKERFGVKHALKSPAHITLQMPFRRDQAEETAISEVLEEFAREQLSFQVDLSGFDSFPPRVIFVKVNNHEPIKQLCESLRIVLSDRLKFTEKELSHKFHPHMTIATRDLSEDLYDRIWPEYESRELKASFTASGICLLKHNGRFWDIYKEFGFTQK</sequence>
<comment type="caution">
    <text evidence="1">The sequence shown here is derived from an EMBL/GenBank/DDBJ whole genome shotgun (WGS) entry which is preliminary data.</text>
</comment>
<reference evidence="1 2" key="1">
    <citation type="submission" date="2018-10" db="EMBL/GenBank/DDBJ databases">
        <title>Sinomicrobium pectinilyticum sp. nov., a pectinase-producing bacterium isolated from alkaline and saline soil, and emended description of the genus Sinomicrobium.</title>
        <authorList>
            <person name="Cheng B."/>
            <person name="Li C."/>
            <person name="Lai Q."/>
            <person name="Du M."/>
            <person name="Shao Z."/>
            <person name="Xu P."/>
            <person name="Yang C."/>
        </authorList>
    </citation>
    <scope>NUCLEOTIDE SEQUENCE [LARGE SCALE GENOMIC DNA]</scope>
    <source>
        <strain evidence="1 2">5DNS001</strain>
    </source>
</reference>
<gene>
    <name evidence="1" type="ORF">ED312_13060</name>
</gene>
<name>A0A3N0EAL3_SINP1</name>
<dbReference type="Pfam" id="PF13563">
    <property type="entry name" value="2_5_RNA_ligase2"/>
    <property type="match status" value="1"/>
</dbReference>
<evidence type="ECO:0000313" key="2">
    <source>
        <dbReference type="Proteomes" id="UP000267469"/>
    </source>
</evidence>
<dbReference type="Gene3D" id="3.90.1140.10">
    <property type="entry name" value="Cyclic phosphodiesterase"/>
    <property type="match status" value="1"/>
</dbReference>
<dbReference type="GO" id="GO:0016874">
    <property type="term" value="F:ligase activity"/>
    <property type="evidence" value="ECO:0007669"/>
    <property type="project" value="UniProtKB-KW"/>
</dbReference>
<protein>
    <submittedName>
        <fullName evidence="1">2'-5' RNA ligase family protein</fullName>
    </submittedName>
</protein>
<dbReference type="InterPro" id="IPR009097">
    <property type="entry name" value="Cyclic_Pdiesterase"/>
</dbReference>
<dbReference type="PANTHER" id="PTHR40037">
    <property type="entry name" value="PHOSPHOESTERASE YJCG-RELATED"/>
    <property type="match status" value="1"/>
</dbReference>
<dbReference type="SUPFAM" id="SSF55144">
    <property type="entry name" value="LigT-like"/>
    <property type="match status" value="1"/>
</dbReference>
<proteinExistence type="predicted"/>
<dbReference type="PANTHER" id="PTHR40037:SF1">
    <property type="entry name" value="PHOSPHOESTERASE SAOUHSC_00951-RELATED"/>
    <property type="match status" value="1"/>
</dbReference>
<dbReference type="Proteomes" id="UP000267469">
    <property type="component" value="Unassembled WGS sequence"/>
</dbReference>
<dbReference type="EMBL" id="RJTM01000093">
    <property type="protein sequence ID" value="RNL84907.1"/>
    <property type="molecule type" value="Genomic_DNA"/>
</dbReference>
<dbReference type="AlphaFoldDB" id="A0A3N0EAL3"/>
<accession>A0A3N0EAL3</accession>
<dbReference type="RefSeq" id="WP_123216458.1">
    <property type="nucleotide sequence ID" value="NZ_RJTM01000093.1"/>
</dbReference>
<dbReference type="InterPro" id="IPR050580">
    <property type="entry name" value="2H_phosphoesterase_YjcG-like"/>
</dbReference>